<gene>
    <name evidence="1" type="primary">xth</name>
    <name evidence="1" type="ORF">GL267_014000</name>
</gene>
<evidence type="ECO:0000313" key="1">
    <source>
        <dbReference type="EMBL" id="XRI68847.1"/>
    </source>
</evidence>
<dbReference type="EC" id="3.1.11.2" evidence="1"/>
<protein>
    <submittedName>
        <fullName evidence="1">Exodeoxyribonuclease III</fullName>
        <ecNumber evidence="1">3.1.11.2</ecNumber>
    </submittedName>
</protein>
<organism evidence="1 2">
    <name type="scientific">Acidithiobacillus ferrianus</name>
    <dbReference type="NCBI Taxonomy" id="2678518"/>
    <lineage>
        <taxon>Bacteria</taxon>
        <taxon>Pseudomonadati</taxon>
        <taxon>Pseudomonadota</taxon>
        <taxon>Acidithiobacillia</taxon>
        <taxon>Acidithiobacillales</taxon>
        <taxon>Acidithiobacillaceae</taxon>
        <taxon>Acidithiobacillus</taxon>
    </lineage>
</organism>
<name>A0ACD5H6G0_9PROT</name>
<accession>A0ACD5H6G0</accession>
<evidence type="ECO:0000313" key="2">
    <source>
        <dbReference type="Proteomes" id="UP000470022"/>
    </source>
</evidence>
<proteinExistence type="predicted"/>
<keyword evidence="1" id="KW-0378">Hydrolase</keyword>
<dbReference type="EMBL" id="CP127523">
    <property type="protein sequence ID" value="XRI68847.1"/>
    <property type="molecule type" value="Genomic_DNA"/>
</dbReference>
<keyword evidence="2" id="KW-1185">Reference proteome</keyword>
<sequence length="259" mass="28631">MPVKVATWNVNSLNVRFPQVLEWLAGERPDILCLQETKLVDARFPVAELAAAGYQSFYHGQPTYNGVAILSRRAPEAVCCGWPDGTDGQARLCAASFGAVRVVNVYVPNGQSVDSDKYPYKLQWLARLRAFVAEELRRWPQLLLVGDFNIAPDARDVYDPVAWGEGILCSPAERAALGHLLDLGLHDAYRSLHPETREWSWWDYRAAAFRRNQGLRIDLILASTPLLARAQAVVIDGGARAAARPSDHAPVSITLGDEV</sequence>
<reference evidence="1" key="1">
    <citation type="submission" date="2023-06" db="EMBL/GenBank/DDBJ databases">
        <title>Complete and circular genome of Acidithiobacillus ferrianus DSM 107098.</title>
        <authorList>
            <person name="Norris P.R."/>
            <person name="Falagan C."/>
            <person name="Moya-Beltran A."/>
            <person name="Castro M."/>
            <person name="Quatrini R."/>
            <person name="Johnson D.B."/>
        </authorList>
    </citation>
    <scope>NUCLEOTIDE SEQUENCE</scope>
    <source>
        <strain evidence="1">MG</strain>
    </source>
</reference>
<dbReference type="Proteomes" id="UP000470022">
    <property type="component" value="Chromosome"/>
</dbReference>